<comment type="caution">
    <text evidence="5">The sequence shown here is derived from an EMBL/GenBank/DDBJ whole genome shotgun (WGS) entry which is preliminary data.</text>
</comment>
<dbReference type="EMBL" id="JBBUTI010000010">
    <property type="protein sequence ID" value="MEK8047658.1"/>
    <property type="molecule type" value="Genomic_DNA"/>
</dbReference>
<evidence type="ECO:0000256" key="1">
    <source>
        <dbReference type="ARBA" id="ARBA00022603"/>
    </source>
</evidence>
<evidence type="ECO:0000313" key="6">
    <source>
        <dbReference type="Proteomes" id="UP001379945"/>
    </source>
</evidence>
<dbReference type="RefSeq" id="WP_341399965.1">
    <property type="nucleotide sequence ID" value="NZ_JBBUTI010000010.1"/>
</dbReference>
<dbReference type="InterPro" id="IPR029063">
    <property type="entry name" value="SAM-dependent_MTases_sf"/>
</dbReference>
<name>A0ABU9C7D1_9BURK</name>
<gene>
    <name evidence="5" type="ORF">AACH00_14950</name>
</gene>
<keyword evidence="3" id="KW-0949">S-adenosyl-L-methionine</keyword>
<dbReference type="Proteomes" id="UP001379945">
    <property type="component" value="Unassembled WGS sequence"/>
</dbReference>
<organism evidence="5 6">
    <name type="scientific">Ideonella margarita</name>
    <dbReference type="NCBI Taxonomy" id="2984191"/>
    <lineage>
        <taxon>Bacteria</taxon>
        <taxon>Pseudomonadati</taxon>
        <taxon>Pseudomonadota</taxon>
        <taxon>Betaproteobacteria</taxon>
        <taxon>Burkholderiales</taxon>
        <taxon>Sphaerotilaceae</taxon>
        <taxon>Ideonella</taxon>
    </lineage>
</organism>
<dbReference type="GO" id="GO:0032259">
    <property type="term" value="P:methylation"/>
    <property type="evidence" value="ECO:0007669"/>
    <property type="project" value="UniProtKB-KW"/>
</dbReference>
<evidence type="ECO:0000256" key="3">
    <source>
        <dbReference type="ARBA" id="ARBA00022691"/>
    </source>
</evidence>
<keyword evidence="6" id="KW-1185">Reference proteome</keyword>
<protein>
    <submittedName>
        <fullName evidence="5">Class I SAM-dependent methyltransferase</fullName>
    </submittedName>
</protein>
<proteinExistence type="predicted"/>
<keyword evidence="1 5" id="KW-0489">Methyltransferase</keyword>
<evidence type="ECO:0000313" key="5">
    <source>
        <dbReference type="EMBL" id="MEK8047658.1"/>
    </source>
</evidence>
<reference evidence="5 6" key="1">
    <citation type="submission" date="2024-04" db="EMBL/GenBank/DDBJ databases">
        <title>Novel species of the genus Ideonella isolated from streams.</title>
        <authorList>
            <person name="Lu H."/>
        </authorList>
    </citation>
    <scope>NUCLEOTIDE SEQUENCE [LARGE SCALE GENOMIC DNA]</scope>
    <source>
        <strain evidence="5 6">LYT19W</strain>
    </source>
</reference>
<evidence type="ECO:0000256" key="4">
    <source>
        <dbReference type="SAM" id="Phobius"/>
    </source>
</evidence>
<dbReference type="InterPro" id="IPR026170">
    <property type="entry name" value="FAM173A/B"/>
</dbReference>
<dbReference type="Gene3D" id="3.40.50.150">
    <property type="entry name" value="Vaccinia Virus protein VP39"/>
    <property type="match status" value="1"/>
</dbReference>
<keyword evidence="4" id="KW-0812">Transmembrane</keyword>
<keyword evidence="4" id="KW-0472">Membrane</keyword>
<sequence length="246" mass="26888">MTLFWPLPALLTWATSWLAFLLLLGLGLPGWLAFVAALSCAAAVALRARSRGQSRWRSGVILAGFPLSVLLLGTALPAWVWLLPLAALLALYPLGSWRDAPLFPTPSRALLGLAKTTGLPATARIADAGCGLGAGLVELHGEFPDGQLTGWEWSWPLTLACRLRCRFARVRRADIWAADWSTQDLVYLFQRPESMPRAVAKAAVELPPGAWLVSLEFEAPELLPQATLNNVEGKPVWLYRAPFSRR</sequence>
<keyword evidence="2" id="KW-0808">Transferase</keyword>
<dbReference type="PANTHER" id="PTHR13610">
    <property type="entry name" value="METHYLTRANSFERASE DOMAIN-CONTAINING PROTEIN"/>
    <property type="match status" value="1"/>
</dbReference>
<feature type="transmembrane region" description="Helical" evidence="4">
    <location>
        <begin position="20"/>
        <end position="46"/>
    </location>
</feature>
<dbReference type="GO" id="GO:0008168">
    <property type="term" value="F:methyltransferase activity"/>
    <property type="evidence" value="ECO:0007669"/>
    <property type="project" value="UniProtKB-KW"/>
</dbReference>
<dbReference type="PANTHER" id="PTHR13610:SF9">
    <property type="entry name" value="FI06469P"/>
    <property type="match status" value="1"/>
</dbReference>
<dbReference type="SUPFAM" id="SSF53335">
    <property type="entry name" value="S-adenosyl-L-methionine-dependent methyltransferases"/>
    <property type="match status" value="1"/>
</dbReference>
<feature type="transmembrane region" description="Helical" evidence="4">
    <location>
        <begin position="58"/>
        <end position="82"/>
    </location>
</feature>
<accession>A0ABU9C7D1</accession>
<keyword evidence="4" id="KW-1133">Transmembrane helix</keyword>
<evidence type="ECO:0000256" key="2">
    <source>
        <dbReference type="ARBA" id="ARBA00022679"/>
    </source>
</evidence>